<dbReference type="InterPro" id="IPR050109">
    <property type="entry name" value="HTH-type_TetR-like_transc_reg"/>
</dbReference>
<dbReference type="GeneID" id="89502007"/>
<dbReference type="STRING" id="1300222.I532_17668"/>
<feature type="domain" description="HTH tetR-type" evidence="5">
    <location>
        <begin position="3"/>
        <end position="63"/>
    </location>
</feature>
<dbReference type="InterPro" id="IPR041479">
    <property type="entry name" value="TetR_CgmR_C"/>
</dbReference>
<sequence>MRSSKRVDIIEAATRVILSEGAAQLTLDAVAKEAQVSKGGLLYHFSTKEALIEAIVIYAKEQVEKQFQAIYDEDDDPRGRWTRTYLKLTGDDKSKNNELYSALFSGVMENRELLRPLEDCFLQFYAKTGEDQIDPVLANIIYLVADGLWYNDMFQFNPVNDEMKAKVIARLIQLTKGESD</sequence>
<dbReference type="RefSeq" id="WP_003389862.1">
    <property type="nucleotide sequence ID" value="NZ_APBN01000008.1"/>
</dbReference>
<reference evidence="6 7" key="1">
    <citation type="submission" date="2013-03" db="EMBL/GenBank/DDBJ databases">
        <title>Assembly of a new bacterial strain Brevibacillus borstelensis AK1.</title>
        <authorList>
            <person name="Rajan I."/>
            <person name="PoliReddy D."/>
            <person name="Sugumar T."/>
            <person name="Rathinam K."/>
            <person name="Alqarawi S."/>
            <person name="Khalil A.B."/>
            <person name="Sivakumar N."/>
        </authorList>
    </citation>
    <scope>NUCLEOTIDE SEQUENCE [LARGE SCALE GENOMIC DNA]</scope>
    <source>
        <strain evidence="6 7">AK1</strain>
    </source>
</reference>
<evidence type="ECO:0000259" key="5">
    <source>
        <dbReference type="PROSITE" id="PS50977"/>
    </source>
</evidence>
<dbReference type="GO" id="GO:0003700">
    <property type="term" value="F:DNA-binding transcription factor activity"/>
    <property type="evidence" value="ECO:0007669"/>
    <property type="project" value="TreeGrafter"/>
</dbReference>
<organism evidence="6 7">
    <name type="scientific">Brevibacillus borstelensis AK1</name>
    <dbReference type="NCBI Taxonomy" id="1300222"/>
    <lineage>
        <taxon>Bacteria</taxon>
        <taxon>Bacillati</taxon>
        <taxon>Bacillota</taxon>
        <taxon>Bacilli</taxon>
        <taxon>Bacillales</taxon>
        <taxon>Paenibacillaceae</taxon>
        <taxon>Brevibacillus</taxon>
    </lineage>
</organism>
<dbReference type="InterPro" id="IPR009057">
    <property type="entry name" value="Homeodomain-like_sf"/>
</dbReference>
<gene>
    <name evidence="6" type="ORF">I532_17668</name>
</gene>
<dbReference type="GO" id="GO:0000976">
    <property type="term" value="F:transcription cis-regulatory region binding"/>
    <property type="evidence" value="ECO:0007669"/>
    <property type="project" value="TreeGrafter"/>
</dbReference>
<dbReference type="PANTHER" id="PTHR30055:SF234">
    <property type="entry name" value="HTH-TYPE TRANSCRIPTIONAL REGULATOR BETI"/>
    <property type="match status" value="1"/>
</dbReference>
<dbReference type="InterPro" id="IPR001647">
    <property type="entry name" value="HTH_TetR"/>
</dbReference>
<dbReference type="Proteomes" id="UP000012081">
    <property type="component" value="Unassembled WGS sequence"/>
</dbReference>
<dbReference type="AlphaFoldDB" id="M8E7G5"/>
<dbReference type="InterPro" id="IPR036271">
    <property type="entry name" value="Tet_transcr_reg_TetR-rel_C_sf"/>
</dbReference>
<evidence type="ECO:0000256" key="4">
    <source>
        <dbReference type="PROSITE-ProRule" id="PRU00335"/>
    </source>
</evidence>
<keyword evidence="1" id="KW-0805">Transcription regulation</keyword>
<proteinExistence type="predicted"/>
<evidence type="ECO:0000256" key="2">
    <source>
        <dbReference type="ARBA" id="ARBA00023125"/>
    </source>
</evidence>
<evidence type="ECO:0000256" key="3">
    <source>
        <dbReference type="ARBA" id="ARBA00023163"/>
    </source>
</evidence>
<evidence type="ECO:0000313" key="6">
    <source>
        <dbReference type="EMBL" id="EMT51405.1"/>
    </source>
</evidence>
<protein>
    <submittedName>
        <fullName evidence="6">TetR family transcriptional regulator</fullName>
    </submittedName>
</protein>
<keyword evidence="3" id="KW-0804">Transcription</keyword>
<keyword evidence="7" id="KW-1185">Reference proteome</keyword>
<dbReference type="Pfam" id="PF00440">
    <property type="entry name" value="TetR_N"/>
    <property type="match status" value="1"/>
</dbReference>
<dbReference type="SUPFAM" id="SSF46689">
    <property type="entry name" value="Homeodomain-like"/>
    <property type="match status" value="1"/>
</dbReference>
<comment type="caution">
    <text evidence="6">The sequence shown here is derived from an EMBL/GenBank/DDBJ whole genome shotgun (WGS) entry which is preliminary data.</text>
</comment>
<accession>M8E7G5</accession>
<dbReference type="PRINTS" id="PR00455">
    <property type="entry name" value="HTHTETR"/>
</dbReference>
<dbReference type="PATRIC" id="fig|1300222.3.peg.3702"/>
<keyword evidence="2 4" id="KW-0238">DNA-binding</keyword>
<feature type="DNA-binding region" description="H-T-H motif" evidence="4">
    <location>
        <begin position="26"/>
        <end position="45"/>
    </location>
</feature>
<name>M8E7G5_9BACL</name>
<evidence type="ECO:0000313" key="7">
    <source>
        <dbReference type="Proteomes" id="UP000012081"/>
    </source>
</evidence>
<evidence type="ECO:0000256" key="1">
    <source>
        <dbReference type="ARBA" id="ARBA00023015"/>
    </source>
</evidence>
<dbReference type="PROSITE" id="PS50977">
    <property type="entry name" value="HTH_TETR_2"/>
    <property type="match status" value="1"/>
</dbReference>
<dbReference type="PANTHER" id="PTHR30055">
    <property type="entry name" value="HTH-TYPE TRANSCRIPTIONAL REGULATOR RUTR"/>
    <property type="match status" value="1"/>
</dbReference>
<dbReference type="Gene3D" id="1.10.357.10">
    <property type="entry name" value="Tetracycline Repressor, domain 2"/>
    <property type="match status" value="1"/>
</dbReference>
<dbReference type="Pfam" id="PF17937">
    <property type="entry name" value="TetR_C_28"/>
    <property type="match status" value="1"/>
</dbReference>
<dbReference type="EMBL" id="APBN01000008">
    <property type="protein sequence ID" value="EMT51405.1"/>
    <property type="molecule type" value="Genomic_DNA"/>
</dbReference>
<dbReference type="OrthoDB" id="9806334at2"/>
<dbReference type="SUPFAM" id="SSF48498">
    <property type="entry name" value="Tetracyclin repressor-like, C-terminal domain"/>
    <property type="match status" value="1"/>
</dbReference>